<keyword evidence="3" id="KW-1185">Reference proteome</keyword>
<evidence type="ECO:0000259" key="1">
    <source>
        <dbReference type="Pfam" id="PF03478"/>
    </source>
</evidence>
<dbReference type="PANTHER" id="PTHR33127:SF84">
    <property type="entry name" value="DUF295 DOMAIN-CONTAINING PROTEIN"/>
    <property type="match status" value="1"/>
</dbReference>
<dbReference type="Pfam" id="PF03478">
    <property type="entry name" value="Beta-prop_KIB1-4"/>
    <property type="match status" value="1"/>
</dbReference>
<dbReference type="PANTHER" id="PTHR33127">
    <property type="entry name" value="TRANSMEMBRANE PROTEIN"/>
    <property type="match status" value="1"/>
</dbReference>
<dbReference type="EMBL" id="JBFOLJ010000008">
    <property type="protein sequence ID" value="KAL2513542.1"/>
    <property type="molecule type" value="Genomic_DNA"/>
</dbReference>
<sequence length="391" mass="45085">MVEKTKKGRDFCTNPKSWPNLPPQLISLIAIQPSLMKNITAFGGVTKSWRAATPSCRQPDGKPRMPHLVEINGSDINGYKKRPQHSHYIGVSFHEKYFRFYYKRRSYQYRDPWIYFKGHSHGQLVAMSGNLSECCLWEPAGKCTSYLPRWDCNIPFKFATLSSSPRDWEFPTKFTKLSSLPKPRYGCNVMVLTGICHPAFAFFRWGWDKVQNEWIVENCTLTEPYALNQRMQFTNAIGFEGKFYALSLQGSLAVIEDNDSCFQITAIGANRAMPSVVSRQFREYLLESNREILLVFLISRKSIDVVDDVEVFRLDISKLLWVKVESLGDMMLFVEDECCMGLSASKVGSKGNCIYFTHHRVKDWWVFDMETCCISQTSGPNIEFTKSLMWD</sequence>
<reference evidence="3" key="1">
    <citation type="submission" date="2024-07" db="EMBL/GenBank/DDBJ databases">
        <title>Two chromosome-level genome assemblies of Korean endemic species Abeliophyllum distichum and Forsythia ovata (Oleaceae).</title>
        <authorList>
            <person name="Jang H."/>
        </authorList>
    </citation>
    <scope>NUCLEOTIDE SEQUENCE [LARGE SCALE GENOMIC DNA]</scope>
</reference>
<evidence type="ECO:0000313" key="3">
    <source>
        <dbReference type="Proteomes" id="UP001604277"/>
    </source>
</evidence>
<evidence type="ECO:0000313" key="2">
    <source>
        <dbReference type="EMBL" id="KAL2513542.1"/>
    </source>
</evidence>
<comment type="caution">
    <text evidence="2">The sequence shown here is derived from an EMBL/GenBank/DDBJ whole genome shotgun (WGS) entry which is preliminary data.</text>
</comment>
<dbReference type="InterPro" id="IPR005174">
    <property type="entry name" value="KIB1-4_b-propeller"/>
</dbReference>
<organism evidence="2 3">
    <name type="scientific">Forsythia ovata</name>
    <dbReference type="NCBI Taxonomy" id="205694"/>
    <lineage>
        <taxon>Eukaryota</taxon>
        <taxon>Viridiplantae</taxon>
        <taxon>Streptophyta</taxon>
        <taxon>Embryophyta</taxon>
        <taxon>Tracheophyta</taxon>
        <taxon>Spermatophyta</taxon>
        <taxon>Magnoliopsida</taxon>
        <taxon>eudicotyledons</taxon>
        <taxon>Gunneridae</taxon>
        <taxon>Pentapetalae</taxon>
        <taxon>asterids</taxon>
        <taxon>lamiids</taxon>
        <taxon>Lamiales</taxon>
        <taxon>Oleaceae</taxon>
        <taxon>Forsythieae</taxon>
        <taxon>Forsythia</taxon>
    </lineage>
</organism>
<protein>
    <submittedName>
        <fullName evidence="2">F-box protein</fullName>
    </submittedName>
</protein>
<accession>A0ABD1TLD6</accession>
<feature type="domain" description="KIB1-4 beta-propeller" evidence="1">
    <location>
        <begin position="116"/>
        <end position="368"/>
    </location>
</feature>
<dbReference type="Proteomes" id="UP001604277">
    <property type="component" value="Unassembled WGS sequence"/>
</dbReference>
<gene>
    <name evidence="2" type="ORF">Fot_27513</name>
</gene>
<name>A0ABD1TLD6_9LAMI</name>
<dbReference type="AlphaFoldDB" id="A0ABD1TLD6"/>
<proteinExistence type="predicted"/>